<name>A0A401G2Y7_9BACT</name>
<dbReference type="RefSeq" id="WP_124330658.1">
    <property type="nucleotide sequence ID" value="NZ_BEXT01000001.1"/>
</dbReference>
<dbReference type="EMBL" id="BEXT01000001">
    <property type="protein sequence ID" value="GBC63608.1"/>
    <property type="molecule type" value="Genomic_DNA"/>
</dbReference>
<accession>A0A401G2Y7</accession>
<gene>
    <name evidence="2" type="ORF">DENIS_4606</name>
</gene>
<evidence type="ECO:0000256" key="1">
    <source>
        <dbReference type="SAM" id="MobiDB-lite"/>
    </source>
</evidence>
<evidence type="ECO:0000313" key="3">
    <source>
        <dbReference type="Proteomes" id="UP000288096"/>
    </source>
</evidence>
<dbReference type="OrthoDB" id="5422713at2"/>
<keyword evidence="3" id="KW-1185">Reference proteome</keyword>
<organism evidence="2 3">
    <name type="scientific">Desulfonema ishimotonii</name>
    <dbReference type="NCBI Taxonomy" id="45657"/>
    <lineage>
        <taxon>Bacteria</taxon>
        <taxon>Pseudomonadati</taxon>
        <taxon>Thermodesulfobacteriota</taxon>
        <taxon>Desulfobacteria</taxon>
        <taxon>Desulfobacterales</taxon>
        <taxon>Desulfococcaceae</taxon>
        <taxon>Desulfonema</taxon>
    </lineage>
</organism>
<reference evidence="3" key="2">
    <citation type="submission" date="2019-01" db="EMBL/GenBank/DDBJ databases">
        <title>Genome sequence of Desulfonema ishimotonii strain Tokyo 01.</title>
        <authorList>
            <person name="Fukui M."/>
        </authorList>
    </citation>
    <scope>NUCLEOTIDE SEQUENCE [LARGE SCALE GENOMIC DNA]</scope>
    <source>
        <strain evidence="3">Tokyo 01</strain>
    </source>
</reference>
<feature type="region of interest" description="Disordered" evidence="1">
    <location>
        <begin position="164"/>
        <end position="201"/>
    </location>
</feature>
<proteinExistence type="predicted"/>
<feature type="compositionally biased region" description="Basic and acidic residues" evidence="1">
    <location>
        <begin position="165"/>
        <end position="195"/>
    </location>
</feature>
<reference evidence="3" key="1">
    <citation type="submission" date="2017-11" db="EMBL/GenBank/DDBJ databases">
        <authorList>
            <person name="Watanabe M."/>
            <person name="Kojima H."/>
        </authorList>
    </citation>
    <scope>NUCLEOTIDE SEQUENCE [LARGE SCALE GENOMIC DNA]</scope>
    <source>
        <strain evidence="3">Tokyo 01</strain>
    </source>
</reference>
<protein>
    <submittedName>
        <fullName evidence="2">Uncharacterized protein</fullName>
    </submittedName>
</protein>
<evidence type="ECO:0000313" key="2">
    <source>
        <dbReference type="EMBL" id="GBC63608.1"/>
    </source>
</evidence>
<dbReference type="AlphaFoldDB" id="A0A401G2Y7"/>
<sequence>MDEKFLEFWGNLLINAAHSKQQMDQMFQWMQQGGAGMDKSSPPKSPFPGSGELFSTFQKLYGLDNYSERSEEYQKTLDQALKDFHESFKEYLSRMGIVSREEHLTLVGKYEKLKARCADQEETIRHLKMLLDARQGGQPDMFQEMVRCQGEVFQNMMKDFSQYFGKKESDSSDQKKTKADERGKREHDKPDRSEPDDQTDP</sequence>
<comment type="caution">
    <text evidence="2">The sequence shown here is derived from an EMBL/GenBank/DDBJ whole genome shotgun (WGS) entry which is preliminary data.</text>
</comment>
<dbReference type="Proteomes" id="UP000288096">
    <property type="component" value="Unassembled WGS sequence"/>
</dbReference>